<feature type="signal peptide" evidence="1">
    <location>
        <begin position="1"/>
        <end position="32"/>
    </location>
</feature>
<protein>
    <submittedName>
        <fullName evidence="2">Uncharacterized protein</fullName>
    </submittedName>
</protein>
<name>A0AA41Z0D0_9HYPH</name>
<evidence type="ECO:0000313" key="3">
    <source>
        <dbReference type="Proteomes" id="UP001165667"/>
    </source>
</evidence>
<proteinExistence type="predicted"/>
<feature type="chain" id="PRO_5041293299" evidence="1">
    <location>
        <begin position="33"/>
        <end position="129"/>
    </location>
</feature>
<dbReference type="RefSeq" id="WP_282588250.1">
    <property type="nucleotide sequence ID" value="NZ_JAMOIM010000035.1"/>
</dbReference>
<evidence type="ECO:0000313" key="2">
    <source>
        <dbReference type="EMBL" id="MCW6511871.1"/>
    </source>
</evidence>
<organism evidence="2 3">
    <name type="scientific">Lichenifustis flavocetrariae</name>
    <dbReference type="NCBI Taxonomy" id="2949735"/>
    <lineage>
        <taxon>Bacteria</taxon>
        <taxon>Pseudomonadati</taxon>
        <taxon>Pseudomonadota</taxon>
        <taxon>Alphaproteobacteria</taxon>
        <taxon>Hyphomicrobiales</taxon>
        <taxon>Lichenihabitantaceae</taxon>
        <taxon>Lichenifustis</taxon>
    </lineage>
</organism>
<keyword evidence="3" id="KW-1185">Reference proteome</keyword>
<accession>A0AA41Z0D0</accession>
<gene>
    <name evidence="2" type="ORF">M8523_28330</name>
</gene>
<comment type="caution">
    <text evidence="2">The sequence shown here is derived from an EMBL/GenBank/DDBJ whole genome shotgun (WGS) entry which is preliminary data.</text>
</comment>
<evidence type="ECO:0000256" key="1">
    <source>
        <dbReference type="SAM" id="SignalP"/>
    </source>
</evidence>
<keyword evidence="1" id="KW-0732">Signal</keyword>
<dbReference type="Proteomes" id="UP001165667">
    <property type="component" value="Unassembled WGS sequence"/>
</dbReference>
<dbReference type="EMBL" id="JAMOIM010000035">
    <property type="protein sequence ID" value="MCW6511871.1"/>
    <property type="molecule type" value="Genomic_DNA"/>
</dbReference>
<dbReference type="AlphaFoldDB" id="A0AA41Z0D0"/>
<reference evidence="2" key="1">
    <citation type="submission" date="2022-05" db="EMBL/GenBank/DDBJ databases">
        <authorList>
            <person name="Pankratov T."/>
        </authorList>
    </citation>
    <scope>NUCLEOTIDE SEQUENCE</scope>
    <source>
        <strain evidence="2">BP6-180914</strain>
    </source>
</reference>
<sequence>MKSVVDIVRRLSVKLMLVAIVALALQAGGASAYAHGETGDCPNEFHLAQSTDGASNASFFEQAGVAHVPKAPCTSACCNVACSMAVLALPATIPFPASAPGTRHATVSTGAESIDLDGLSRPPRNSPAV</sequence>